<reference evidence="1" key="1">
    <citation type="submission" date="2014-09" db="EMBL/GenBank/DDBJ databases">
        <authorList>
            <person name="Magalhaes I.L.F."/>
            <person name="Oliveira U."/>
            <person name="Santos F.R."/>
            <person name="Vidigal T.H.D.A."/>
            <person name="Brescovit A.D."/>
            <person name="Santos A.J."/>
        </authorList>
    </citation>
    <scope>NUCLEOTIDE SEQUENCE</scope>
    <source>
        <tissue evidence="1">Shoot tissue taken approximately 20 cm above the soil surface</tissue>
    </source>
</reference>
<proteinExistence type="predicted"/>
<sequence>MALTIEPRVIQNQAK</sequence>
<organism evidence="1">
    <name type="scientific">Arundo donax</name>
    <name type="common">Giant reed</name>
    <name type="synonym">Donax arundinaceus</name>
    <dbReference type="NCBI Taxonomy" id="35708"/>
    <lineage>
        <taxon>Eukaryota</taxon>
        <taxon>Viridiplantae</taxon>
        <taxon>Streptophyta</taxon>
        <taxon>Embryophyta</taxon>
        <taxon>Tracheophyta</taxon>
        <taxon>Spermatophyta</taxon>
        <taxon>Magnoliopsida</taxon>
        <taxon>Liliopsida</taxon>
        <taxon>Poales</taxon>
        <taxon>Poaceae</taxon>
        <taxon>PACMAD clade</taxon>
        <taxon>Arundinoideae</taxon>
        <taxon>Arundineae</taxon>
        <taxon>Arundo</taxon>
    </lineage>
</organism>
<protein>
    <submittedName>
        <fullName evidence="1">Uncharacterized protein</fullName>
    </submittedName>
</protein>
<dbReference type="EMBL" id="GBRH01274287">
    <property type="protein sequence ID" value="JAD23608.1"/>
    <property type="molecule type" value="Transcribed_RNA"/>
</dbReference>
<accession>A0A0A8YDI9</accession>
<evidence type="ECO:0000313" key="1">
    <source>
        <dbReference type="EMBL" id="JAD23608.1"/>
    </source>
</evidence>
<reference evidence="1" key="2">
    <citation type="journal article" date="2015" name="Data Brief">
        <title>Shoot transcriptome of the giant reed, Arundo donax.</title>
        <authorList>
            <person name="Barrero R.A."/>
            <person name="Guerrero F.D."/>
            <person name="Moolhuijzen P."/>
            <person name="Goolsby J.A."/>
            <person name="Tidwell J."/>
            <person name="Bellgard S.E."/>
            <person name="Bellgard M.I."/>
        </authorList>
    </citation>
    <scope>NUCLEOTIDE SEQUENCE</scope>
    <source>
        <tissue evidence="1">Shoot tissue taken approximately 20 cm above the soil surface</tissue>
    </source>
</reference>
<name>A0A0A8YDI9_ARUDO</name>